<dbReference type="AlphaFoldDB" id="F2NWW8"/>
<sequence>MKIKASFIVVSFVCVCILCGTFFAIKFAPKKNPFPPKGGFPQEQETASVRTMVAERKTLHAYVDTNGEIECESSVDCYPDIGGKIARVYVALGDTVKKGDVLAEVDPSEPGSYYVNSSVYAPISGMITSTPKEIGTTVASSTAITTIGDVSNLQIRAKVPERYVSFLKRGLKAAIILEAYPNETFSATVKKVSPVLDSQSRTKEILLSFNKTDSRINAGMFAKLTLFTADYAGRPVVPINSVVEKNGKNCVFIFDEDDSTVNLREVELGNSVDNMIQVVSGIYEGEKVVVEGMTSVSDGSKVRNISSGLNAE</sequence>
<reference evidence="6" key="2">
    <citation type="submission" date="2011-04" db="EMBL/GenBank/DDBJ databases">
        <title>The complete genome of chromosome of Treponema succinifaciens DSM 2489.</title>
        <authorList>
            <person name="Lucas S."/>
            <person name="Copeland A."/>
            <person name="Lapidus A."/>
            <person name="Bruce D."/>
            <person name="Goodwin L."/>
            <person name="Pitluck S."/>
            <person name="Peters L."/>
            <person name="Kyrpides N."/>
            <person name="Mavromatis K."/>
            <person name="Ivanova N."/>
            <person name="Ovchinnikova G."/>
            <person name="Teshima H."/>
            <person name="Detter J.C."/>
            <person name="Tapia R."/>
            <person name="Han C."/>
            <person name="Land M."/>
            <person name="Hauser L."/>
            <person name="Markowitz V."/>
            <person name="Cheng J.-F."/>
            <person name="Hugenholtz P."/>
            <person name="Woyke T."/>
            <person name="Wu D."/>
            <person name="Gronow S."/>
            <person name="Wellnitz S."/>
            <person name="Brambilla E."/>
            <person name="Klenk H.-P."/>
            <person name="Eisen J.A."/>
        </authorList>
    </citation>
    <scope>NUCLEOTIDE SEQUENCE [LARGE SCALE GENOMIC DNA]</scope>
    <source>
        <strain evidence="6">ATCC 33096 / DSM 2489 / 6091</strain>
    </source>
</reference>
<name>F2NWW8_TRES6</name>
<protein>
    <submittedName>
        <fullName evidence="5">Efflux transporter, RND family, MFP subunit</fullName>
    </submittedName>
</protein>
<dbReference type="InterPro" id="IPR058625">
    <property type="entry name" value="MdtA-like_BSH"/>
</dbReference>
<dbReference type="HOGENOM" id="CLU_018816_1_2_12"/>
<evidence type="ECO:0000259" key="2">
    <source>
        <dbReference type="Pfam" id="PF25917"/>
    </source>
</evidence>
<dbReference type="PANTHER" id="PTHR30469:SF33">
    <property type="entry name" value="SLR1207 PROTEIN"/>
    <property type="match status" value="1"/>
</dbReference>
<dbReference type="PANTHER" id="PTHR30469">
    <property type="entry name" value="MULTIDRUG RESISTANCE PROTEIN MDTA"/>
    <property type="match status" value="1"/>
</dbReference>
<dbReference type="Gene3D" id="2.40.420.20">
    <property type="match status" value="1"/>
</dbReference>
<comment type="similarity">
    <text evidence="1">Belongs to the membrane fusion protein (MFP) (TC 8.A.1) family.</text>
</comment>
<dbReference type="InterPro" id="IPR006143">
    <property type="entry name" value="RND_pump_MFP"/>
</dbReference>
<dbReference type="EMBL" id="CP002631">
    <property type="protein sequence ID" value="AEB13167.1"/>
    <property type="molecule type" value="Genomic_DNA"/>
</dbReference>
<dbReference type="STRING" id="869209.Tresu_0204"/>
<evidence type="ECO:0000313" key="5">
    <source>
        <dbReference type="EMBL" id="AEB13167.1"/>
    </source>
</evidence>
<evidence type="ECO:0000259" key="3">
    <source>
        <dbReference type="Pfam" id="PF25954"/>
    </source>
</evidence>
<gene>
    <name evidence="5" type="ordered locus">Tresu_0204</name>
</gene>
<accession>F2NWW8</accession>
<reference evidence="5 6" key="1">
    <citation type="journal article" date="2011" name="Stand. Genomic Sci.">
        <title>Complete genome sequence of Treponema succinifaciens type strain (6091).</title>
        <authorList>
            <person name="Han C."/>
            <person name="Gronow S."/>
            <person name="Teshima H."/>
            <person name="Lapidus A."/>
            <person name="Nolan M."/>
            <person name="Lucas S."/>
            <person name="Hammon N."/>
            <person name="Deshpande S."/>
            <person name="Cheng J.F."/>
            <person name="Zeytun A."/>
            <person name="Tapia R."/>
            <person name="Goodwin L."/>
            <person name="Pitluck S."/>
            <person name="Liolios K."/>
            <person name="Pagani I."/>
            <person name="Ivanova N."/>
            <person name="Mavromatis K."/>
            <person name="Mikhailova N."/>
            <person name="Huntemann M."/>
            <person name="Pati A."/>
            <person name="Chen A."/>
            <person name="Palaniappan K."/>
            <person name="Land M."/>
            <person name="Hauser L."/>
            <person name="Brambilla E.M."/>
            <person name="Rohde M."/>
            <person name="Goker M."/>
            <person name="Woyke T."/>
            <person name="Bristow J."/>
            <person name="Eisen J.A."/>
            <person name="Markowitz V."/>
            <person name="Hugenholtz P."/>
            <person name="Kyrpides N.C."/>
            <person name="Klenk H.P."/>
            <person name="Detter J.C."/>
        </authorList>
    </citation>
    <scope>NUCLEOTIDE SEQUENCE [LARGE SCALE GENOMIC DNA]</scope>
    <source>
        <strain evidence="6">ATCC 33096 / DSM 2489 / 6091</strain>
    </source>
</reference>
<dbReference type="GO" id="GO:0015562">
    <property type="term" value="F:efflux transmembrane transporter activity"/>
    <property type="evidence" value="ECO:0007669"/>
    <property type="project" value="TreeGrafter"/>
</dbReference>
<dbReference type="RefSeq" id="WP_013700478.1">
    <property type="nucleotide sequence ID" value="NC_015385.1"/>
</dbReference>
<keyword evidence="6" id="KW-1185">Reference proteome</keyword>
<evidence type="ECO:0000259" key="4">
    <source>
        <dbReference type="Pfam" id="PF25989"/>
    </source>
</evidence>
<dbReference type="GO" id="GO:1990281">
    <property type="term" value="C:efflux pump complex"/>
    <property type="evidence" value="ECO:0007669"/>
    <property type="project" value="TreeGrafter"/>
</dbReference>
<dbReference type="Gene3D" id="2.40.50.100">
    <property type="match status" value="1"/>
</dbReference>
<dbReference type="eggNOG" id="COG0845">
    <property type="taxonomic scope" value="Bacteria"/>
</dbReference>
<dbReference type="InterPro" id="IPR058792">
    <property type="entry name" value="Beta-barrel_RND_2"/>
</dbReference>
<feature type="domain" description="YknX-like C-terminal permuted SH3-like" evidence="4">
    <location>
        <begin position="236"/>
        <end position="303"/>
    </location>
</feature>
<dbReference type="InterPro" id="IPR058637">
    <property type="entry name" value="YknX-like_C"/>
</dbReference>
<proteinExistence type="inferred from homology"/>
<dbReference type="NCBIfam" id="TIGR01730">
    <property type="entry name" value="RND_mfp"/>
    <property type="match status" value="1"/>
</dbReference>
<dbReference type="Pfam" id="PF25954">
    <property type="entry name" value="Beta-barrel_RND_2"/>
    <property type="match status" value="1"/>
</dbReference>
<evidence type="ECO:0000313" key="6">
    <source>
        <dbReference type="Proteomes" id="UP000006852"/>
    </source>
</evidence>
<organism evidence="5 6">
    <name type="scientific">Treponema succinifaciens (strain ATCC 33096 / DSM 2489 / 6091)</name>
    <dbReference type="NCBI Taxonomy" id="869209"/>
    <lineage>
        <taxon>Bacteria</taxon>
        <taxon>Pseudomonadati</taxon>
        <taxon>Spirochaetota</taxon>
        <taxon>Spirochaetia</taxon>
        <taxon>Spirochaetales</taxon>
        <taxon>Treponemataceae</taxon>
        <taxon>Treponema</taxon>
    </lineage>
</organism>
<dbReference type="Proteomes" id="UP000006852">
    <property type="component" value="Chromosome"/>
</dbReference>
<evidence type="ECO:0000256" key="1">
    <source>
        <dbReference type="ARBA" id="ARBA00009477"/>
    </source>
</evidence>
<dbReference type="Pfam" id="PF25917">
    <property type="entry name" value="BSH_RND"/>
    <property type="match status" value="1"/>
</dbReference>
<feature type="domain" description="Multidrug resistance protein MdtA-like barrel-sandwich hybrid" evidence="2">
    <location>
        <begin position="75"/>
        <end position="143"/>
    </location>
</feature>
<dbReference type="GeneID" id="302997445"/>
<dbReference type="KEGG" id="tsu:Tresu_0204"/>
<feature type="domain" description="CusB-like beta-barrel" evidence="3">
    <location>
        <begin position="155"/>
        <end position="226"/>
    </location>
</feature>
<dbReference type="Pfam" id="PF25989">
    <property type="entry name" value="YknX_C"/>
    <property type="match status" value="1"/>
</dbReference>
<dbReference type="SUPFAM" id="SSF111369">
    <property type="entry name" value="HlyD-like secretion proteins"/>
    <property type="match status" value="1"/>
</dbReference>
<dbReference type="Gene3D" id="2.40.30.170">
    <property type="match status" value="1"/>
</dbReference>